<keyword evidence="6" id="KW-0067">ATP-binding</keyword>
<evidence type="ECO:0000256" key="6">
    <source>
        <dbReference type="ARBA" id="ARBA00022840"/>
    </source>
</evidence>
<dbReference type="Pfam" id="PF00579">
    <property type="entry name" value="tRNA-synt_1b"/>
    <property type="match status" value="1"/>
</dbReference>
<dbReference type="EMBL" id="UINC01001540">
    <property type="protein sequence ID" value="SUZ83208.1"/>
    <property type="molecule type" value="Genomic_DNA"/>
</dbReference>
<dbReference type="GO" id="GO:0006436">
    <property type="term" value="P:tryptophanyl-tRNA aminoacylation"/>
    <property type="evidence" value="ECO:0007669"/>
    <property type="project" value="InterPro"/>
</dbReference>
<dbReference type="PANTHER" id="PTHR43766:SF1">
    <property type="entry name" value="TRYPTOPHAN--TRNA LIGASE, MITOCHONDRIAL"/>
    <property type="match status" value="1"/>
</dbReference>
<dbReference type="InterPro" id="IPR002306">
    <property type="entry name" value="Trp-tRNA-ligase"/>
</dbReference>
<dbReference type="CDD" id="cd00806">
    <property type="entry name" value="TrpRS_core"/>
    <property type="match status" value="1"/>
</dbReference>
<dbReference type="AlphaFoldDB" id="A0A381QXB0"/>
<dbReference type="Gene3D" id="3.40.50.620">
    <property type="entry name" value="HUPs"/>
    <property type="match status" value="1"/>
</dbReference>
<keyword evidence="5" id="KW-0547">Nucleotide-binding</keyword>
<dbReference type="InterPro" id="IPR002305">
    <property type="entry name" value="aa-tRNA-synth_Ic"/>
</dbReference>
<evidence type="ECO:0000256" key="9">
    <source>
        <dbReference type="ARBA" id="ARBA00049929"/>
    </source>
</evidence>
<dbReference type="PANTHER" id="PTHR43766">
    <property type="entry name" value="TRYPTOPHAN--TRNA LIGASE, MITOCHONDRIAL"/>
    <property type="match status" value="1"/>
</dbReference>
<dbReference type="InterPro" id="IPR001412">
    <property type="entry name" value="aa-tRNA-synth_I_CS"/>
</dbReference>
<organism evidence="10">
    <name type="scientific">marine metagenome</name>
    <dbReference type="NCBI Taxonomy" id="408172"/>
    <lineage>
        <taxon>unclassified sequences</taxon>
        <taxon>metagenomes</taxon>
        <taxon>ecological metagenomes</taxon>
    </lineage>
</organism>
<protein>
    <recommendedName>
        <fullName evidence="3">tryptophan--tRNA ligase</fullName>
        <ecNumber evidence="3">6.1.1.2</ecNumber>
    </recommendedName>
</protein>
<keyword evidence="7" id="KW-0648">Protein biosynthesis</keyword>
<dbReference type="Gene3D" id="1.10.240.10">
    <property type="entry name" value="Tyrosyl-Transfer RNA Synthetase"/>
    <property type="match status" value="1"/>
</dbReference>
<dbReference type="InterPro" id="IPR050203">
    <property type="entry name" value="Trp-tRNA_synthetase"/>
</dbReference>
<comment type="subcellular location">
    <subcellularLocation>
        <location evidence="1">Mitochondrion</location>
    </subcellularLocation>
</comment>
<feature type="non-terminal residue" evidence="10">
    <location>
        <position position="1"/>
    </location>
</feature>
<dbReference type="GO" id="GO:0004830">
    <property type="term" value="F:tryptophan-tRNA ligase activity"/>
    <property type="evidence" value="ECO:0007669"/>
    <property type="project" value="UniProtKB-EC"/>
</dbReference>
<dbReference type="GO" id="GO:0005524">
    <property type="term" value="F:ATP binding"/>
    <property type="evidence" value="ECO:0007669"/>
    <property type="project" value="UniProtKB-KW"/>
</dbReference>
<gene>
    <name evidence="10" type="ORF">METZ01_LOCUS36062</name>
</gene>
<comment type="catalytic activity">
    <reaction evidence="9">
        <text>tRNA(Trp) + L-tryptophan + ATP = L-tryptophyl-tRNA(Trp) + AMP + diphosphate + H(+)</text>
        <dbReference type="Rhea" id="RHEA:24080"/>
        <dbReference type="Rhea" id="RHEA-COMP:9671"/>
        <dbReference type="Rhea" id="RHEA-COMP:9705"/>
        <dbReference type="ChEBI" id="CHEBI:15378"/>
        <dbReference type="ChEBI" id="CHEBI:30616"/>
        <dbReference type="ChEBI" id="CHEBI:33019"/>
        <dbReference type="ChEBI" id="CHEBI:57912"/>
        <dbReference type="ChEBI" id="CHEBI:78442"/>
        <dbReference type="ChEBI" id="CHEBI:78535"/>
        <dbReference type="ChEBI" id="CHEBI:456215"/>
        <dbReference type="EC" id="6.1.1.2"/>
    </reaction>
</comment>
<evidence type="ECO:0000256" key="1">
    <source>
        <dbReference type="ARBA" id="ARBA00004173"/>
    </source>
</evidence>
<accession>A0A381QXB0</accession>
<dbReference type="PROSITE" id="PS00178">
    <property type="entry name" value="AA_TRNA_LIGASE_I"/>
    <property type="match status" value="1"/>
</dbReference>
<dbReference type="EC" id="6.1.1.2" evidence="3"/>
<evidence type="ECO:0000256" key="4">
    <source>
        <dbReference type="ARBA" id="ARBA00022598"/>
    </source>
</evidence>
<dbReference type="FunFam" id="1.10.240.10:FF:000005">
    <property type="entry name" value="Tryptophan--tRNA ligase"/>
    <property type="match status" value="1"/>
</dbReference>
<evidence type="ECO:0000256" key="3">
    <source>
        <dbReference type="ARBA" id="ARBA00013161"/>
    </source>
</evidence>
<reference evidence="10" key="1">
    <citation type="submission" date="2018-05" db="EMBL/GenBank/DDBJ databases">
        <authorList>
            <person name="Lanie J.A."/>
            <person name="Ng W.-L."/>
            <person name="Kazmierczak K.M."/>
            <person name="Andrzejewski T.M."/>
            <person name="Davidsen T.M."/>
            <person name="Wayne K.J."/>
            <person name="Tettelin H."/>
            <person name="Glass J.I."/>
            <person name="Rusch D."/>
            <person name="Podicherti R."/>
            <person name="Tsui H.-C.T."/>
            <person name="Winkler M.E."/>
        </authorList>
    </citation>
    <scope>NUCLEOTIDE SEQUENCE</scope>
</reference>
<keyword evidence="4" id="KW-0436">Ligase</keyword>
<sequence length="419" mass="46857">VPVLRKAECSYDIRSHHSQRTEWSGQLGKPGLLLPHLQQGKRESYSGAGGNEANAAPQKTYQNPLHQTVCEAGAVILAALPLYGTNADRSACLKKKRVLSGIQPSGNLHIGNYFGMMKPMIDLQVENELFCFLPNYHALTSQTDGEVLRKNTVEAAADFLSLGMDPEKSVFWVQSDVPEVTELTWFLNNVTSVGMLERATSYKDKVSQGLPAHHGLFSYPVLMTADILLFGTEVVPVGKDQKQHLEMARDIAIKFNTIYGETFVVPEALIAEETGLIPGTDGQKMSKSYGNTLEIFCEKNDLAEKVMGIVTDNTPPDEPKETENNTLFMIYSLFLEESERNSLKERFQTPGLKYVDVKKELVDVIWDFFAAYREKRNGLYADDTTVVKILKEGADKARDAAEPYLKMVRERTGILYWDS</sequence>
<dbReference type="HAMAP" id="MF_00140_B">
    <property type="entry name" value="Trp_tRNA_synth_B"/>
    <property type="match status" value="1"/>
</dbReference>
<evidence type="ECO:0000313" key="10">
    <source>
        <dbReference type="EMBL" id="SUZ83208.1"/>
    </source>
</evidence>
<evidence type="ECO:0000256" key="2">
    <source>
        <dbReference type="ARBA" id="ARBA00005594"/>
    </source>
</evidence>
<dbReference type="InterPro" id="IPR024109">
    <property type="entry name" value="Trp-tRNA-ligase_bac-type"/>
</dbReference>
<keyword evidence="8" id="KW-0030">Aminoacyl-tRNA synthetase</keyword>
<name>A0A381QXB0_9ZZZZ</name>
<evidence type="ECO:0000256" key="7">
    <source>
        <dbReference type="ARBA" id="ARBA00022917"/>
    </source>
</evidence>
<dbReference type="GO" id="GO:0005739">
    <property type="term" value="C:mitochondrion"/>
    <property type="evidence" value="ECO:0007669"/>
    <property type="project" value="UniProtKB-SubCell"/>
</dbReference>
<dbReference type="SUPFAM" id="SSF52374">
    <property type="entry name" value="Nucleotidylyl transferase"/>
    <property type="match status" value="1"/>
</dbReference>
<dbReference type="InterPro" id="IPR014729">
    <property type="entry name" value="Rossmann-like_a/b/a_fold"/>
</dbReference>
<dbReference type="NCBIfam" id="TIGR00233">
    <property type="entry name" value="trpS"/>
    <property type="match status" value="1"/>
</dbReference>
<comment type="similarity">
    <text evidence="2">Belongs to the class-I aminoacyl-tRNA synthetase family.</text>
</comment>
<evidence type="ECO:0000256" key="8">
    <source>
        <dbReference type="ARBA" id="ARBA00023146"/>
    </source>
</evidence>
<dbReference type="GO" id="GO:0005829">
    <property type="term" value="C:cytosol"/>
    <property type="evidence" value="ECO:0007669"/>
    <property type="project" value="TreeGrafter"/>
</dbReference>
<proteinExistence type="inferred from homology"/>
<dbReference type="PRINTS" id="PR01039">
    <property type="entry name" value="TRNASYNTHTRP"/>
</dbReference>
<evidence type="ECO:0000256" key="5">
    <source>
        <dbReference type="ARBA" id="ARBA00022741"/>
    </source>
</evidence>